<dbReference type="AlphaFoldDB" id="A0AAE3AC94"/>
<dbReference type="GO" id="GO:0003677">
    <property type="term" value="F:DNA binding"/>
    <property type="evidence" value="ECO:0007669"/>
    <property type="project" value="InterPro"/>
</dbReference>
<dbReference type="Gene3D" id="1.10.443.10">
    <property type="entry name" value="Intergrase catalytic core"/>
    <property type="match status" value="1"/>
</dbReference>
<proteinExistence type="predicted"/>
<organism evidence="3 4">
    <name type="scientific">Brotocaccenecus cirricatena</name>
    <dbReference type="NCBI Taxonomy" id="3064195"/>
    <lineage>
        <taxon>Bacteria</taxon>
        <taxon>Bacillati</taxon>
        <taxon>Bacillota</taxon>
        <taxon>Clostridia</taxon>
        <taxon>Eubacteriales</taxon>
        <taxon>Oscillospiraceae</taxon>
        <taxon>Brotocaccenecus</taxon>
    </lineage>
</organism>
<sequence>MRKVFLAKTVSMALTEEKDRQQRAKEMLDSDYQDFGLVIAHEDGRPYEERQIAFLLRKLTDATGLPPVVFHSLRHCSASLKLQIGGGNIKAVQGDTGHAQSRMVTDLYAHTNNEERRRLAEKVEEDFFQKRADVPQETPLDNSAEQAYRLLQENPDIAKLIIATLQKQTQQ</sequence>
<name>A0AAE3AC94_9FIRM</name>
<dbReference type="RefSeq" id="WP_302929143.1">
    <property type="nucleotide sequence ID" value="NZ_JAJEPW010000030.1"/>
</dbReference>
<protein>
    <submittedName>
        <fullName evidence="3">Tyrosine-type recombinase/integrase</fullName>
    </submittedName>
</protein>
<evidence type="ECO:0000313" key="4">
    <source>
        <dbReference type="Proteomes" id="UP001199319"/>
    </source>
</evidence>
<comment type="caution">
    <text evidence="3">The sequence shown here is derived from an EMBL/GenBank/DDBJ whole genome shotgun (WGS) entry which is preliminary data.</text>
</comment>
<accession>A0AAE3AC94</accession>
<dbReference type="InterPro" id="IPR002104">
    <property type="entry name" value="Integrase_catalytic"/>
</dbReference>
<evidence type="ECO:0000259" key="2">
    <source>
        <dbReference type="PROSITE" id="PS51898"/>
    </source>
</evidence>
<dbReference type="GO" id="GO:0015074">
    <property type="term" value="P:DNA integration"/>
    <property type="evidence" value="ECO:0007669"/>
    <property type="project" value="InterPro"/>
</dbReference>
<dbReference type="Pfam" id="PF00589">
    <property type="entry name" value="Phage_integrase"/>
    <property type="match status" value="1"/>
</dbReference>
<dbReference type="PROSITE" id="PS51898">
    <property type="entry name" value="TYR_RECOMBINASE"/>
    <property type="match status" value="1"/>
</dbReference>
<dbReference type="InterPro" id="IPR013762">
    <property type="entry name" value="Integrase-like_cat_sf"/>
</dbReference>
<reference evidence="3" key="1">
    <citation type="submission" date="2021-10" db="EMBL/GenBank/DDBJ databases">
        <title>Anaerobic single-cell dispensing facilitates the cultivation of human gut bacteria.</title>
        <authorList>
            <person name="Afrizal A."/>
        </authorList>
    </citation>
    <scope>NUCLEOTIDE SEQUENCE</scope>
    <source>
        <strain evidence="3">CLA-AA-H272</strain>
    </source>
</reference>
<dbReference type="EMBL" id="JAJEPW010000030">
    <property type="protein sequence ID" value="MCC2129901.1"/>
    <property type="molecule type" value="Genomic_DNA"/>
</dbReference>
<evidence type="ECO:0000256" key="1">
    <source>
        <dbReference type="ARBA" id="ARBA00023172"/>
    </source>
</evidence>
<gene>
    <name evidence="3" type="ORF">LKD37_10315</name>
</gene>
<keyword evidence="4" id="KW-1185">Reference proteome</keyword>
<dbReference type="Proteomes" id="UP001199319">
    <property type="component" value="Unassembled WGS sequence"/>
</dbReference>
<dbReference type="SUPFAM" id="SSF56349">
    <property type="entry name" value="DNA breaking-rejoining enzymes"/>
    <property type="match status" value="1"/>
</dbReference>
<keyword evidence="1" id="KW-0233">DNA recombination</keyword>
<dbReference type="GO" id="GO:0006310">
    <property type="term" value="P:DNA recombination"/>
    <property type="evidence" value="ECO:0007669"/>
    <property type="project" value="UniProtKB-KW"/>
</dbReference>
<feature type="domain" description="Tyr recombinase" evidence="2">
    <location>
        <begin position="1"/>
        <end position="121"/>
    </location>
</feature>
<evidence type="ECO:0000313" key="3">
    <source>
        <dbReference type="EMBL" id="MCC2129901.1"/>
    </source>
</evidence>
<dbReference type="InterPro" id="IPR011010">
    <property type="entry name" value="DNA_brk_join_enz"/>
</dbReference>